<dbReference type="Pfam" id="PF01944">
    <property type="entry name" value="SpoIIM"/>
    <property type="match status" value="1"/>
</dbReference>
<gene>
    <name evidence="2" type="ORF">B4N89_18800</name>
</gene>
<dbReference type="AlphaFoldDB" id="A0A1T3P1F4"/>
<comment type="caution">
    <text evidence="2">The sequence shown here is derived from an EMBL/GenBank/DDBJ whole genome shotgun (WGS) entry which is preliminary data.</text>
</comment>
<evidence type="ECO:0000313" key="3">
    <source>
        <dbReference type="Proteomes" id="UP000190037"/>
    </source>
</evidence>
<dbReference type="InterPro" id="IPR002798">
    <property type="entry name" value="SpoIIM-like"/>
</dbReference>
<proteinExistence type="predicted"/>
<name>A0A1T3P1F4_9ACTN</name>
<evidence type="ECO:0008006" key="4">
    <source>
        <dbReference type="Google" id="ProtNLM"/>
    </source>
</evidence>
<feature type="transmembrane region" description="Helical" evidence="1">
    <location>
        <begin position="259"/>
        <end position="277"/>
    </location>
</feature>
<evidence type="ECO:0000256" key="1">
    <source>
        <dbReference type="SAM" id="Phobius"/>
    </source>
</evidence>
<keyword evidence="1" id="KW-0812">Transmembrane</keyword>
<dbReference type="EMBL" id="MWQN01000001">
    <property type="protein sequence ID" value="OPC82720.1"/>
    <property type="molecule type" value="Genomic_DNA"/>
</dbReference>
<dbReference type="STRING" id="159449.B4N89_18800"/>
<organism evidence="2 3">
    <name type="scientific">Embleya scabrispora</name>
    <dbReference type="NCBI Taxonomy" id="159449"/>
    <lineage>
        <taxon>Bacteria</taxon>
        <taxon>Bacillati</taxon>
        <taxon>Actinomycetota</taxon>
        <taxon>Actinomycetes</taxon>
        <taxon>Kitasatosporales</taxon>
        <taxon>Streptomycetaceae</taxon>
        <taxon>Embleya</taxon>
    </lineage>
</organism>
<dbReference type="PANTHER" id="PTHR35337:SF1">
    <property type="entry name" value="SLR1478 PROTEIN"/>
    <property type="match status" value="1"/>
</dbReference>
<feature type="transmembrane region" description="Helical" evidence="1">
    <location>
        <begin position="102"/>
        <end position="122"/>
    </location>
</feature>
<dbReference type="Proteomes" id="UP000190037">
    <property type="component" value="Unassembled WGS sequence"/>
</dbReference>
<keyword evidence="3" id="KW-1185">Reference proteome</keyword>
<dbReference type="RefSeq" id="WP_078976998.1">
    <property type="nucleotide sequence ID" value="NZ_MWQN01000001.1"/>
</dbReference>
<feature type="transmembrane region" description="Helical" evidence="1">
    <location>
        <begin position="221"/>
        <end position="239"/>
    </location>
</feature>
<feature type="transmembrane region" description="Helical" evidence="1">
    <location>
        <begin position="289"/>
        <end position="309"/>
    </location>
</feature>
<dbReference type="OrthoDB" id="5243448at2"/>
<evidence type="ECO:0000313" key="2">
    <source>
        <dbReference type="EMBL" id="OPC82720.1"/>
    </source>
</evidence>
<keyword evidence="1" id="KW-0472">Membrane</keyword>
<reference evidence="2 3" key="1">
    <citation type="submission" date="2017-03" db="EMBL/GenBank/DDBJ databases">
        <title>Draft genome sequence of Streptomyces scabrisporus NF3, endophyte isolated from Amphipterygium adstringens.</title>
        <authorList>
            <person name="Vazquez M."/>
            <person name="Ceapa C.D."/>
            <person name="Rodriguez Luna D."/>
            <person name="Sanchez Esquivel S."/>
        </authorList>
    </citation>
    <scope>NUCLEOTIDE SEQUENCE [LARGE SCALE GENOMIC DNA]</scope>
    <source>
        <strain evidence="2 3">NF3</strain>
    </source>
</reference>
<sequence>MDVDVFVAVHRHEWERLEQLTRRRRRLSGPEVDELVTLYRRTATHLSTIRSAAPDPVLVGRLSTLTARARSAVTAPRTPAWRDATLFLTVRFPVAVYRSRRWWGTTAVAFLVVASLIAAWVAHDPAVRDSVGAPDQIRELTRPGGDFETYYSSAPASSFAAQVATNNAWVTAGCLALGILLGLPVLFIVFSNAMNVGISAGLMADAGRLDVFFGLITPHGLLELTAVFIAAGVGLRLGWTVIDPGPRTRARAIAEEGRIALGMAVGLALVLVVSGIIEAFVTPSGLPTWGRITIGATAEAVFLAYVVILGRRAEFAGEQGDVASSDVADELPMIA</sequence>
<dbReference type="PANTHER" id="PTHR35337">
    <property type="entry name" value="SLR1478 PROTEIN"/>
    <property type="match status" value="1"/>
</dbReference>
<feature type="transmembrane region" description="Helical" evidence="1">
    <location>
        <begin position="168"/>
        <end position="189"/>
    </location>
</feature>
<protein>
    <recommendedName>
        <fullName evidence="4">Stage II sporulation protein M</fullName>
    </recommendedName>
</protein>
<accession>A0A1T3P1F4</accession>
<dbReference type="eggNOG" id="COG1300">
    <property type="taxonomic scope" value="Bacteria"/>
</dbReference>
<keyword evidence="1" id="KW-1133">Transmembrane helix</keyword>